<name>A0ABU8RS65_9SPHN</name>
<keyword evidence="6" id="KW-1185">Reference proteome</keyword>
<dbReference type="SUPFAM" id="SSF53822">
    <property type="entry name" value="Periplasmic binding protein-like I"/>
    <property type="match status" value="1"/>
</dbReference>
<evidence type="ECO:0000313" key="5">
    <source>
        <dbReference type="EMBL" id="MEJ5975929.1"/>
    </source>
</evidence>
<dbReference type="Proteomes" id="UP001361239">
    <property type="component" value="Unassembled WGS sequence"/>
</dbReference>
<dbReference type="InterPro" id="IPR051010">
    <property type="entry name" value="BCAA_transport"/>
</dbReference>
<protein>
    <submittedName>
        <fullName evidence="5">Penicillin-binding protein activator</fullName>
    </submittedName>
</protein>
<dbReference type="Gene3D" id="3.40.50.2300">
    <property type="match status" value="2"/>
</dbReference>
<evidence type="ECO:0000259" key="4">
    <source>
        <dbReference type="Pfam" id="PF13458"/>
    </source>
</evidence>
<sequence length="388" mass="40187">MLKSVSNRRRFITLAAPALGAILLAGCKVIPKAPIDTPPPPEQGPTSSLPTDSARHRVALLVPLAGPNGGVGQSIANAATMALLDTNAQNLRITTYDTSAGVASVTAQAVADGNRLILGPLLSDDIPAVAATARAARVPVISFSNDEGAAGRDVFIMGSVPSASIARTVEFAKSRGVNRYAALVPSGEYGERASAALFASVRAAGGSVAATESYDRSNTSVVSAARRLKTKGGYDAVLIADGGRFASQAAAQLKTAGAASPRLLGTDLWSGETVVATTPSLRGAWFASVSDARFRQFSASYKTRFGAQPYRIATLGYDAVLLTLRIARDWRTGSPFPMTRLTDAGGFIGLDGAFRFRPSGVVERALEVREVQAAGVVPVSPAPARFGE</sequence>
<dbReference type="Pfam" id="PF13458">
    <property type="entry name" value="Peripla_BP_6"/>
    <property type="match status" value="1"/>
</dbReference>
<dbReference type="PROSITE" id="PS51257">
    <property type="entry name" value="PROKAR_LIPOPROTEIN"/>
    <property type="match status" value="1"/>
</dbReference>
<accession>A0ABU8RS65</accession>
<dbReference type="PROSITE" id="PS51318">
    <property type="entry name" value="TAT"/>
    <property type="match status" value="1"/>
</dbReference>
<comment type="caution">
    <text evidence="5">The sequence shown here is derived from an EMBL/GenBank/DDBJ whole genome shotgun (WGS) entry which is preliminary data.</text>
</comment>
<keyword evidence="3" id="KW-0813">Transport</keyword>
<dbReference type="CDD" id="cd06339">
    <property type="entry name" value="PBP1_YraM_LppC_lipoprotein-like"/>
    <property type="match status" value="1"/>
</dbReference>
<proteinExistence type="inferred from homology"/>
<evidence type="ECO:0000313" key="6">
    <source>
        <dbReference type="Proteomes" id="UP001361239"/>
    </source>
</evidence>
<organism evidence="5 6">
    <name type="scientific">Novosphingobium anseongense</name>
    <dbReference type="NCBI Taxonomy" id="3133436"/>
    <lineage>
        <taxon>Bacteria</taxon>
        <taxon>Pseudomonadati</taxon>
        <taxon>Pseudomonadota</taxon>
        <taxon>Alphaproteobacteria</taxon>
        <taxon>Sphingomonadales</taxon>
        <taxon>Sphingomonadaceae</taxon>
        <taxon>Novosphingobium</taxon>
    </lineage>
</organism>
<evidence type="ECO:0000256" key="1">
    <source>
        <dbReference type="ARBA" id="ARBA00010062"/>
    </source>
</evidence>
<dbReference type="InterPro" id="IPR028082">
    <property type="entry name" value="Peripla_BP_I"/>
</dbReference>
<evidence type="ECO:0000256" key="2">
    <source>
        <dbReference type="ARBA" id="ARBA00022729"/>
    </source>
</evidence>
<keyword evidence="2" id="KW-0732">Signal</keyword>
<dbReference type="PANTHER" id="PTHR30483:SF6">
    <property type="entry name" value="PERIPLASMIC BINDING PROTEIN OF ABC TRANSPORTER FOR NATURAL AMINO ACIDS"/>
    <property type="match status" value="1"/>
</dbReference>
<feature type="domain" description="Leucine-binding protein" evidence="4">
    <location>
        <begin position="57"/>
        <end position="374"/>
    </location>
</feature>
<comment type="similarity">
    <text evidence="1">Belongs to the leucine-binding protein family.</text>
</comment>
<dbReference type="InterPro" id="IPR006311">
    <property type="entry name" value="TAT_signal"/>
</dbReference>
<gene>
    <name evidence="5" type="ORF">WG901_04740</name>
</gene>
<dbReference type="EMBL" id="JBBHJZ010000001">
    <property type="protein sequence ID" value="MEJ5975929.1"/>
    <property type="molecule type" value="Genomic_DNA"/>
</dbReference>
<reference evidence="5 6" key="1">
    <citation type="submission" date="2024-03" db="EMBL/GenBank/DDBJ databases">
        <authorList>
            <person name="Jo J.-H."/>
        </authorList>
    </citation>
    <scope>NUCLEOTIDE SEQUENCE [LARGE SCALE GENOMIC DNA]</scope>
    <source>
        <strain evidence="5 6">PS1R-30</strain>
    </source>
</reference>
<evidence type="ECO:0000256" key="3">
    <source>
        <dbReference type="ARBA" id="ARBA00022970"/>
    </source>
</evidence>
<dbReference type="InterPro" id="IPR028081">
    <property type="entry name" value="Leu-bd"/>
</dbReference>
<dbReference type="PANTHER" id="PTHR30483">
    <property type="entry name" value="LEUCINE-SPECIFIC-BINDING PROTEIN"/>
    <property type="match status" value="1"/>
</dbReference>
<dbReference type="RefSeq" id="WP_339585857.1">
    <property type="nucleotide sequence ID" value="NZ_JBBHJZ010000001.1"/>
</dbReference>
<keyword evidence="3" id="KW-0029">Amino-acid transport</keyword>